<gene>
    <name evidence="2" type="ORF">A2242_03070</name>
</gene>
<dbReference type="EMBL" id="MFGC01000029">
    <property type="protein sequence ID" value="OGF27029.1"/>
    <property type="molecule type" value="Genomic_DNA"/>
</dbReference>
<reference evidence="2 3" key="1">
    <citation type="journal article" date="2016" name="Nat. Commun.">
        <title>Thousands of microbial genomes shed light on interconnected biogeochemical processes in an aquifer system.</title>
        <authorList>
            <person name="Anantharaman K."/>
            <person name="Brown C.T."/>
            <person name="Hug L.A."/>
            <person name="Sharon I."/>
            <person name="Castelle C.J."/>
            <person name="Probst A.J."/>
            <person name="Thomas B.C."/>
            <person name="Singh A."/>
            <person name="Wilkins M.J."/>
            <person name="Karaoz U."/>
            <person name="Brodie E.L."/>
            <person name="Williams K.H."/>
            <person name="Hubbard S.S."/>
            <person name="Banfield J.F."/>
        </authorList>
    </citation>
    <scope>NUCLEOTIDE SEQUENCE [LARGE SCALE GENOMIC DNA]</scope>
</reference>
<dbReference type="SUPFAM" id="SSF53756">
    <property type="entry name" value="UDP-Glycosyltransferase/glycogen phosphorylase"/>
    <property type="match status" value="1"/>
</dbReference>
<dbReference type="InterPro" id="IPR001296">
    <property type="entry name" value="Glyco_trans_1"/>
</dbReference>
<sequence length="358" mass="40359">MAKTKNNTLLFTLEYPPFRGGVANVYGNIVKYWTDASIKVLAGENLCRPHWFFSLWHLWRAVVQYQVKTVLVGQLLPLGTVAYLLSCFKNIDYTVFLHGMDIALAVKIPRKKRLAKKILTNAKHIIALNSYVPKVLQKNFGNAFAGKVVVVNPGVETTKQQNNKTTKQLITKYNLEKKIILLQVGRLVKRKGVDKVLEALPEVLKECKDLVYVVVGNGPECSNIELRIKNLELSNYVILIADASDEDVQAWYELCDIFIMPARDIDGDVEGFGIVYLEANAYGKPVIAGDSGGVRDAVKPDLNGLLVNPESTTEIRDAILKLCKDEFLRRRLGQQGREWVRSFDGEKQARKIREILDL</sequence>
<dbReference type="CDD" id="cd03801">
    <property type="entry name" value="GT4_PimA-like"/>
    <property type="match status" value="1"/>
</dbReference>
<organism evidence="2 3">
    <name type="scientific">Candidatus Falkowbacteria bacterium RIFOXYA2_FULL_47_9</name>
    <dbReference type="NCBI Taxonomy" id="1797995"/>
    <lineage>
        <taxon>Bacteria</taxon>
        <taxon>Candidatus Falkowiibacteriota</taxon>
    </lineage>
</organism>
<proteinExistence type="predicted"/>
<name>A0A1F5SK44_9BACT</name>
<dbReference type="GO" id="GO:0016757">
    <property type="term" value="F:glycosyltransferase activity"/>
    <property type="evidence" value="ECO:0007669"/>
    <property type="project" value="InterPro"/>
</dbReference>
<accession>A0A1F5SK44</accession>
<dbReference type="Pfam" id="PF00534">
    <property type="entry name" value="Glycos_transf_1"/>
    <property type="match status" value="1"/>
</dbReference>
<dbReference type="Proteomes" id="UP000178925">
    <property type="component" value="Unassembled WGS sequence"/>
</dbReference>
<feature type="domain" description="Glycosyl transferase family 1" evidence="1">
    <location>
        <begin position="172"/>
        <end position="339"/>
    </location>
</feature>
<dbReference type="STRING" id="1797995.A2242_03070"/>
<protein>
    <recommendedName>
        <fullName evidence="1">Glycosyl transferase family 1 domain-containing protein</fullName>
    </recommendedName>
</protein>
<evidence type="ECO:0000313" key="2">
    <source>
        <dbReference type="EMBL" id="OGF27029.1"/>
    </source>
</evidence>
<dbReference type="InterPro" id="IPR050194">
    <property type="entry name" value="Glycosyltransferase_grp1"/>
</dbReference>
<dbReference type="AlphaFoldDB" id="A0A1F5SK44"/>
<evidence type="ECO:0000313" key="3">
    <source>
        <dbReference type="Proteomes" id="UP000178925"/>
    </source>
</evidence>
<evidence type="ECO:0000259" key="1">
    <source>
        <dbReference type="Pfam" id="PF00534"/>
    </source>
</evidence>
<dbReference type="PANTHER" id="PTHR45947">
    <property type="entry name" value="SULFOQUINOVOSYL TRANSFERASE SQD2"/>
    <property type="match status" value="1"/>
</dbReference>
<comment type="caution">
    <text evidence="2">The sequence shown here is derived from an EMBL/GenBank/DDBJ whole genome shotgun (WGS) entry which is preliminary data.</text>
</comment>
<dbReference type="Gene3D" id="3.40.50.2000">
    <property type="entry name" value="Glycogen Phosphorylase B"/>
    <property type="match status" value="2"/>
</dbReference>
<dbReference type="PANTHER" id="PTHR45947:SF3">
    <property type="entry name" value="SULFOQUINOVOSYL TRANSFERASE SQD2"/>
    <property type="match status" value="1"/>
</dbReference>